<dbReference type="Proteomes" id="UP001295794">
    <property type="component" value="Unassembled WGS sequence"/>
</dbReference>
<accession>A0AAD2HID8</accession>
<gene>
    <name evidence="1" type="ORF">MYCIT1_LOCUS24706</name>
</gene>
<organism evidence="1 2">
    <name type="scientific">Mycena citricolor</name>
    <dbReference type="NCBI Taxonomy" id="2018698"/>
    <lineage>
        <taxon>Eukaryota</taxon>
        <taxon>Fungi</taxon>
        <taxon>Dikarya</taxon>
        <taxon>Basidiomycota</taxon>
        <taxon>Agaricomycotina</taxon>
        <taxon>Agaricomycetes</taxon>
        <taxon>Agaricomycetidae</taxon>
        <taxon>Agaricales</taxon>
        <taxon>Marasmiineae</taxon>
        <taxon>Mycenaceae</taxon>
        <taxon>Mycena</taxon>
    </lineage>
</organism>
<sequence>MLLLKYIYIDLGDRLHLPTTKMFLKHVAAAVLLSAFASARPELSSSVSPSNLKGIQAEPMTIFNSAANSTLFMFPNPDASGPAGVPIKTDGPEQGDYSRWDRYYLSKDHYWFKNIGTGYWLMVDQNDTLVAVPDETPTIFVARSVGAQKYVISPRDKDTAWQPTYGASMIYGYLGLRPRDEKADQHWTFRHSSGAAAAPESLD</sequence>
<reference evidence="1" key="1">
    <citation type="submission" date="2023-11" db="EMBL/GenBank/DDBJ databases">
        <authorList>
            <person name="De Vega J J."/>
            <person name="De Vega J J."/>
        </authorList>
    </citation>
    <scope>NUCLEOTIDE SEQUENCE</scope>
</reference>
<dbReference type="EMBL" id="CAVNYO010000406">
    <property type="protein sequence ID" value="CAK5276456.1"/>
    <property type="molecule type" value="Genomic_DNA"/>
</dbReference>
<keyword evidence="2" id="KW-1185">Reference proteome</keyword>
<evidence type="ECO:0000313" key="2">
    <source>
        <dbReference type="Proteomes" id="UP001295794"/>
    </source>
</evidence>
<comment type="caution">
    <text evidence="1">The sequence shown here is derived from an EMBL/GenBank/DDBJ whole genome shotgun (WGS) entry which is preliminary data.</text>
</comment>
<protein>
    <submittedName>
        <fullName evidence="1">Uncharacterized protein</fullName>
    </submittedName>
</protein>
<dbReference type="AlphaFoldDB" id="A0AAD2HID8"/>
<proteinExistence type="predicted"/>
<name>A0AAD2HID8_9AGAR</name>
<evidence type="ECO:0000313" key="1">
    <source>
        <dbReference type="EMBL" id="CAK5276456.1"/>
    </source>
</evidence>